<evidence type="ECO:0008006" key="3">
    <source>
        <dbReference type="Google" id="ProtNLM"/>
    </source>
</evidence>
<dbReference type="SUPFAM" id="SSF52980">
    <property type="entry name" value="Restriction endonuclease-like"/>
    <property type="match status" value="1"/>
</dbReference>
<protein>
    <recommendedName>
        <fullName evidence="3">DUF559 domain-containing protein</fullName>
    </recommendedName>
</protein>
<dbReference type="Proteomes" id="UP000002218">
    <property type="component" value="Chromosome"/>
</dbReference>
<dbReference type="OrthoDB" id="5143202at2"/>
<evidence type="ECO:0000313" key="1">
    <source>
        <dbReference type="EMBL" id="ACV79376.1"/>
    </source>
</evidence>
<evidence type="ECO:0000313" key="2">
    <source>
        <dbReference type="Proteomes" id="UP000002218"/>
    </source>
</evidence>
<dbReference type="STRING" id="479431.Namu_3039"/>
<dbReference type="RefSeq" id="WP_015748249.1">
    <property type="nucleotide sequence ID" value="NC_013235.1"/>
</dbReference>
<dbReference type="InterPro" id="IPR011335">
    <property type="entry name" value="Restrct_endonuc-II-like"/>
</dbReference>
<dbReference type="KEGG" id="nml:Namu_3039"/>
<dbReference type="HOGENOM" id="CLU_052626_6_0_11"/>
<gene>
    <name evidence="1" type="ordered locus">Namu_3039</name>
</gene>
<accession>C8XAX3</accession>
<dbReference type="AlphaFoldDB" id="C8XAX3"/>
<name>C8XAX3_NAKMY</name>
<reference evidence="2" key="1">
    <citation type="submission" date="2009-09" db="EMBL/GenBank/DDBJ databases">
        <title>The complete genome of Nakamurella multipartita DSM 44233.</title>
        <authorList>
            <consortium name="US DOE Joint Genome Institute (JGI-PGF)"/>
            <person name="Lucas S."/>
            <person name="Copeland A."/>
            <person name="Lapidus A."/>
            <person name="Glavina del Rio T."/>
            <person name="Dalin E."/>
            <person name="Tice H."/>
            <person name="Bruce D."/>
            <person name="Goodwin L."/>
            <person name="Pitluck S."/>
            <person name="Kyrpides N."/>
            <person name="Mavromatis K."/>
            <person name="Ivanova N."/>
            <person name="Ovchinnikova G."/>
            <person name="Sims D."/>
            <person name="Meincke L."/>
            <person name="Brettin T."/>
            <person name="Detter J.C."/>
            <person name="Han C."/>
            <person name="Larimer F."/>
            <person name="Land M."/>
            <person name="Hauser L."/>
            <person name="Markowitz V."/>
            <person name="Cheng J.-F."/>
            <person name="Hugenholtz P."/>
            <person name="Woyke T."/>
            <person name="Wu D."/>
            <person name="Klenk H.-P."/>
            <person name="Eisen J.A."/>
        </authorList>
    </citation>
    <scope>NUCLEOTIDE SEQUENCE [LARGE SCALE GENOMIC DNA]</scope>
    <source>
        <strain evidence="2">ATCC 700099 / DSM 44233 / CIP 104796 / JCM 9543 / NBRC 105858 / Y-104</strain>
    </source>
</reference>
<dbReference type="EMBL" id="CP001737">
    <property type="protein sequence ID" value="ACV79376.1"/>
    <property type="molecule type" value="Genomic_DNA"/>
</dbReference>
<organism evidence="1 2">
    <name type="scientific">Nakamurella multipartita (strain ATCC 700099 / DSM 44233 / CIP 104796 / JCM 9543 / NBRC 105858 / Y-104)</name>
    <name type="common">Microsphaera multipartita</name>
    <dbReference type="NCBI Taxonomy" id="479431"/>
    <lineage>
        <taxon>Bacteria</taxon>
        <taxon>Bacillati</taxon>
        <taxon>Actinomycetota</taxon>
        <taxon>Actinomycetes</taxon>
        <taxon>Nakamurellales</taxon>
        <taxon>Nakamurellaceae</taxon>
        <taxon>Nakamurella</taxon>
    </lineage>
</organism>
<proteinExistence type="predicted"/>
<sequence>MHPWIPPDPTGAWSTGQIRADSHWRRARRHVEDELLTHPWRGAYCIPDADLVTRLRALQLAVRAPLVACHQTAAALHGFGVLDDGLLHVTTPDGQSVRRRAGVLVHQWVPRAATQLADGFRATAAADTAVDVAAGAAEIDVLPVLDAALTHCITADELHEAVDRAKRRRGIAAVRRWSEFADGRAQSPMESRARYRLISARLPAPDLQIRVVVPGNIRWIDMGWEDAKVGLEYDGEDFHSGDGKLARDRQRHNQLSRAGWTIVYATAADIWRHPDPLIDQLRGLLARTA</sequence>
<reference evidence="1 2" key="2">
    <citation type="journal article" date="2010" name="Stand. Genomic Sci.">
        <title>Complete genome sequence of Nakamurella multipartita type strain (Y-104).</title>
        <authorList>
            <person name="Tice H."/>
            <person name="Mayilraj S."/>
            <person name="Sims D."/>
            <person name="Lapidus A."/>
            <person name="Nolan M."/>
            <person name="Lucas S."/>
            <person name="Glavina Del Rio T."/>
            <person name="Copeland A."/>
            <person name="Cheng J.F."/>
            <person name="Meincke L."/>
            <person name="Bruce D."/>
            <person name="Goodwin L."/>
            <person name="Pitluck S."/>
            <person name="Ivanova N."/>
            <person name="Mavromatis K."/>
            <person name="Ovchinnikova G."/>
            <person name="Pati A."/>
            <person name="Chen A."/>
            <person name="Palaniappan K."/>
            <person name="Land M."/>
            <person name="Hauser L."/>
            <person name="Chang Y.J."/>
            <person name="Jeffries C.D."/>
            <person name="Detter J.C."/>
            <person name="Brettin T."/>
            <person name="Rohde M."/>
            <person name="Goker M."/>
            <person name="Bristow J."/>
            <person name="Eisen J.A."/>
            <person name="Markowitz V."/>
            <person name="Hugenholtz P."/>
            <person name="Kyrpides N.C."/>
            <person name="Klenk H.P."/>
            <person name="Chen F."/>
        </authorList>
    </citation>
    <scope>NUCLEOTIDE SEQUENCE [LARGE SCALE GENOMIC DNA]</scope>
    <source>
        <strain evidence="2">ATCC 700099 / DSM 44233 / CIP 104796 / JCM 9543 / NBRC 105858 / Y-104</strain>
    </source>
</reference>
<keyword evidence="2" id="KW-1185">Reference proteome</keyword>
<dbReference type="eggNOG" id="COG2852">
    <property type="taxonomic scope" value="Bacteria"/>
</dbReference>
<dbReference type="InParanoid" id="C8XAX3"/>
<dbReference type="Gene3D" id="3.40.960.10">
    <property type="entry name" value="VSR Endonuclease"/>
    <property type="match status" value="1"/>
</dbReference>